<dbReference type="Proteomes" id="UP000016587">
    <property type="component" value="Chromosome"/>
</dbReference>
<gene>
    <name evidence="4" type="ORF">DGI_2240</name>
</gene>
<dbReference type="SMART" id="SM00116">
    <property type="entry name" value="CBS"/>
    <property type="match status" value="2"/>
</dbReference>
<dbReference type="InterPro" id="IPR046342">
    <property type="entry name" value="CBS_dom_sf"/>
</dbReference>
<dbReference type="Pfam" id="PF00571">
    <property type="entry name" value="CBS"/>
    <property type="match status" value="2"/>
</dbReference>
<dbReference type="Pfam" id="PF22190">
    <property type="entry name" value="TTHA0829-like_ACT"/>
    <property type="match status" value="1"/>
</dbReference>
<dbReference type="InterPro" id="IPR051462">
    <property type="entry name" value="CBS_domain-containing"/>
</dbReference>
<protein>
    <submittedName>
        <fullName evidence="4">Putative CBS domain containing membrane protein</fullName>
    </submittedName>
</protein>
<organism evidence="4 5">
    <name type="scientific">Megalodesulfovibrio gigas (strain ATCC 19364 / DSM 1382 / NCIMB 9332 / VKM B-1759)</name>
    <name type="common">Desulfovibrio gigas</name>
    <dbReference type="NCBI Taxonomy" id="1121448"/>
    <lineage>
        <taxon>Bacteria</taxon>
        <taxon>Pseudomonadati</taxon>
        <taxon>Thermodesulfobacteriota</taxon>
        <taxon>Desulfovibrionia</taxon>
        <taxon>Desulfovibrionales</taxon>
        <taxon>Desulfovibrionaceae</taxon>
        <taxon>Megalodesulfovibrio</taxon>
    </lineage>
</organism>
<dbReference type="HOGENOM" id="CLU_040681_6_0_7"/>
<dbReference type="EMBL" id="CP006585">
    <property type="protein sequence ID" value="AGW13995.1"/>
    <property type="molecule type" value="Genomic_DNA"/>
</dbReference>
<dbReference type="SUPFAM" id="SSF54631">
    <property type="entry name" value="CBS-domain pair"/>
    <property type="match status" value="1"/>
</dbReference>
<dbReference type="PATRIC" id="fig|1121448.10.peg.2193"/>
<dbReference type="PANTHER" id="PTHR48108:SF26">
    <property type="entry name" value="CBS DOMAIN-CONTAINING PROTEIN DDB_G0289609"/>
    <property type="match status" value="1"/>
</dbReference>
<evidence type="ECO:0000256" key="2">
    <source>
        <dbReference type="PROSITE-ProRule" id="PRU00703"/>
    </source>
</evidence>
<evidence type="ECO:0000313" key="4">
    <source>
        <dbReference type="EMBL" id="AGW13995.1"/>
    </source>
</evidence>
<dbReference type="InterPro" id="IPR045865">
    <property type="entry name" value="ACT-like_dom_sf"/>
</dbReference>
<dbReference type="AlphaFoldDB" id="T2GBM6"/>
<evidence type="ECO:0000259" key="3">
    <source>
        <dbReference type="PROSITE" id="PS51371"/>
    </source>
</evidence>
<keyword evidence="1" id="KW-0677">Repeat</keyword>
<dbReference type="Gene3D" id="3.10.580.10">
    <property type="entry name" value="CBS-domain"/>
    <property type="match status" value="1"/>
</dbReference>
<proteinExistence type="predicted"/>
<name>T2GBM6_MEGG1</name>
<accession>T2GBM6</accession>
<reference evidence="4 5" key="1">
    <citation type="journal article" date="2013" name="J. Bacteriol.">
        <title>Roles of HynAB and Ech, the only two hydrogenases found in the model sulfate reducer Desulfovibrio gigas.</title>
        <authorList>
            <person name="Morais-Silva F.O."/>
            <person name="Santos C.I."/>
            <person name="Rodrigues R."/>
            <person name="Pereira I.A."/>
            <person name="Rodrigues-Pousada C."/>
        </authorList>
    </citation>
    <scope>NUCLEOTIDE SEQUENCE [LARGE SCALE GENOMIC DNA]</scope>
    <source>
        <strain evidence="5">ATCC 19364 / DSM 1382 / NCIMB 9332 / VKM B-1759</strain>
    </source>
</reference>
<dbReference type="PROSITE" id="PS51371">
    <property type="entry name" value="CBS"/>
    <property type="match status" value="2"/>
</dbReference>
<dbReference type="PANTHER" id="PTHR48108">
    <property type="entry name" value="CBS DOMAIN-CONTAINING PROTEIN CBSX2, CHLOROPLASTIC"/>
    <property type="match status" value="1"/>
</dbReference>
<reference evidence="5" key="2">
    <citation type="submission" date="2013-07" db="EMBL/GenBank/DDBJ databases">
        <authorList>
            <person name="Morais-Silva F.O."/>
            <person name="Rezende A.M."/>
            <person name="Pimentel C."/>
            <person name="Resende D.M."/>
            <person name="Santos C.I."/>
            <person name="Clemente C."/>
            <person name="de Oliveira L.M."/>
            <person name="da Silva S.M."/>
            <person name="Costa D.A."/>
            <person name="Varela-Raposo A."/>
            <person name="Horacio E.C.A."/>
            <person name="Matos M."/>
            <person name="Flores O."/>
            <person name="Ruiz J.C."/>
            <person name="Rodrigues-Pousada C."/>
        </authorList>
    </citation>
    <scope>NUCLEOTIDE SEQUENCE [LARGE SCALE GENOMIC DNA]</scope>
    <source>
        <strain evidence="5">ATCC 19364 / DSM 1382 / NCIMB 9332 / VKM B-1759</strain>
    </source>
</reference>
<keyword evidence="5" id="KW-1185">Reference proteome</keyword>
<feature type="domain" description="CBS" evidence="3">
    <location>
        <begin position="7"/>
        <end position="65"/>
    </location>
</feature>
<evidence type="ECO:0000256" key="1">
    <source>
        <dbReference type="ARBA" id="ARBA00022737"/>
    </source>
</evidence>
<feature type="domain" description="CBS" evidence="3">
    <location>
        <begin position="83"/>
        <end position="139"/>
    </location>
</feature>
<dbReference type="SUPFAM" id="SSF55021">
    <property type="entry name" value="ACT-like"/>
    <property type="match status" value="1"/>
</dbReference>
<dbReference type="STRING" id="1121448.DGI_2240"/>
<keyword evidence="2" id="KW-0129">CBS domain</keyword>
<dbReference type="OrthoDB" id="9802114at2"/>
<dbReference type="KEGG" id="dgg:DGI_2240"/>
<sequence>MYVGLKMLTRDQFVTITPKTLVHDAEKLMLANRLWMLLVVDDGKLVGHVRKEDVKEALPSRATSLSRHELNYLLAKLDVAQIMRTDTPTIEPEAEIEVAAQKMFDEDLPGLAVVGCKNRLLGYINRNLMLGVLVEEMGLEQGGARIAFEVEDRSGVIYEVAGIIKGYGGSIISTSTFYHNGRRMVVLRVHAEDPAAIAKDIEAAGYIMVGPHTFESDWCNL</sequence>
<dbReference type="Gene3D" id="3.30.70.260">
    <property type="match status" value="1"/>
</dbReference>
<dbReference type="InterPro" id="IPR000644">
    <property type="entry name" value="CBS_dom"/>
</dbReference>
<dbReference type="eggNOG" id="COG0517">
    <property type="taxonomic scope" value="Bacteria"/>
</dbReference>
<dbReference type="RefSeq" id="WP_021760942.1">
    <property type="nucleotide sequence ID" value="NC_022444.1"/>
</dbReference>
<evidence type="ECO:0000313" key="5">
    <source>
        <dbReference type="Proteomes" id="UP000016587"/>
    </source>
</evidence>